<sequence>MLQILQRSPHRDAQTLMSLN</sequence>
<reference evidence="2" key="2">
    <citation type="journal article" date="2015" name="Fish Shellfish Immunol.">
        <title>Early steps in the European eel (Anguilla anguilla)-Vibrio vulnificus interaction in the gills: Role of the RtxA13 toxin.</title>
        <authorList>
            <person name="Callol A."/>
            <person name="Pajuelo D."/>
            <person name="Ebbesson L."/>
            <person name="Teles M."/>
            <person name="MacKenzie S."/>
            <person name="Amaro C."/>
        </authorList>
    </citation>
    <scope>NUCLEOTIDE SEQUENCE</scope>
</reference>
<dbReference type="EMBL" id="GBXM01039371">
    <property type="protein sequence ID" value="JAH69206.1"/>
    <property type="molecule type" value="Transcribed_RNA"/>
</dbReference>
<feature type="region of interest" description="Disordered" evidence="1">
    <location>
        <begin position="1"/>
        <end position="20"/>
    </location>
</feature>
<dbReference type="AlphaFoldDB" id="A0A0E9UTW2"/>
<protein>
    <submittedName>
        <fullName evidence="2">Uncharacterized protein</fullName>
    </submittedName>
</protein>
<evidence type="ECO:0000256" key="1">
    <source>
        <dbReference type="SAM" id="MobiDB-lite"/>
    </source>
</evidence>
<proteinExistence type="predicted"/>
<name>A0A0E9UTW2_ANGAN</name>
<reference evidence="2" key="1">
    <citation type="submission" date="2014-11" db="EMBL/GenBank/DDBJ databases">
        <authorList>
            <person name="Amaro Gonzalez C."/>
        </authorList>
    </citation>
    <scope>NUCLEOTIDE SEQUENCE</scope>
</reference>
<accession>A0A0E9UTW2</accession>
<evidence type="ECO:0000313" key="2">
    <source>
        <dbReference type="EMBL" id="JAH69206.1"/>
    </source>
</evidence>
<organism evidence="2">
    <name type="scientific">Anguilla anguilla</name>
    <name type="common">European freshwater eel</name>
    <name type="synonym">Muraena anguilla</name>
    <dbReference type="NCBI Taxonomy" id="7936"/>
    <lineage>
        <taxon>Eukaryota</taxon>
        <taxon>Metazoa</taxon>
        <taxon>Chordata</taxon>
        <taxon>Craniata</taxon>
        <taxon>Vertebrata</taxon>
        <taxon>Euteleostomi</taxon>
        <taxon>Actinopterygii</taxon>
        <taxon>Neopterygii</taxon>
        <taxon>Teleostei</taxon>
        <taxon>Anguilliformes</taxon>
        <taxon>Anguillidae</taxon>
        <taxon>Anguilla</taxon>
    </lineage>
</organism>